<dbReference type="AlphaFoldDB" id="A0A562Q6X7"/>
<dbReference type="OrthoDB" id="6966056at2"/>
<sequence length="64" mass="7461">MPEKVVSSANGYYLFECSSDNSPDAPPYYEARMGTKSVKRFDDRSEAEKFIQYAYARDEDNYTR</sequence>
<accession>A0A562Q6X7</accession>
<evidence type="ECO:0000313" key="2">
    <source>
        <dbReference type="Proteomes" id="UP000316905"/>
    </source>
</evidence>
<dbReference type="Proteomes" id="UP000316905">
    <property type="component" value="Unassembled WGS sequence"/>
</dbReference>
<reference evidence="1 2" key="1">
    <citation type="journal article" date="2015" name="Stand. Genomic Sci.">
        <title>Genomic Encyclopedia of Bacterial and Archaeal Type Strains, Phase III: the genomes of soil and plant-associated and newly described type strains.</title>
        <authorList>
            <person name="Whitman W.B."/>
            <person name="Woyke T."/>
            <person name="Klenk H.P."/>
            <person name="Zhou Y."/>
            <person name="Lilburn T.G."/>
            <person name="Beck B.J."/>
            <person name="De Vos P."/>
            <person name="Vandamme P."/>
            <person name="Eisen J.A."/>
            <person name="Garrity G."/>
            <person name="Hugenholtz P."/>
            <person name="Kyrpides N.C."/>
        </authorList>
    </citation>
    <scope>NUCLEOTIDE SEQUENCE [LARGE SCALE GENOMIC DNA]</scope>
    <source>
        <strain evidence="1 2">CGMCC 1.6858</strain>
    </source>
</reference>
<dbReference type="EMBL" id="VLKY01000011">
    <property type="protein sequence ID" value="TWI52489.1"/>
    <property type="molecule type" value="Genomic_DNA"/>
</dbReference>
<dbReference type="RefSeq" id="WP_145143753.1">
    <property type="nucleotide sequence ID" value="NZ_VLKY01000011.1"/>
</dbReference>
<gene>
    <name evidence="1" type="ORF">IQ22_03259</name>
</gene>
<keyword evidence="2" id="KW-1185">Reference proteome</keyword>
<proteinExistence type="predicted"/>
<organism evidence="1 2">
    <name type="scientific">Pseudomonas duriflava</name>
    <dbReference type="NCBI Taxonomy" id="459528"/>
    <lineage>
        <taxon>Bacteria</taxon>
        <taxon>Pseudomonadati</taxon>
        <taxon>Pseudomonadota</taxon>
        <taxon>Gammaproteobacteria</taxon>
        <taxon>Pseudomonadales</taxon>
        <taxon>Pseudomonadaceae</taxon>
        <taxon>Pseudomonas</taxon>
    </lineage>
</organism>
<name>A0A562Q6X7_9PSED</name>
<comment type="caution">
    <text evidence="1">The sequence shown here is derived from an EMBL/GenBank/DDBJ whole genome shotgun (WGS) entry which is preliminary data.</text>
</comment>
<evidence type="ECO:0000313" key="1">
    <source>
        <dbReference type="EMBL" id="TWI52489.1"/>
    </source>
</evidence>
<protein>
    <submittedName>
        <fullName evidence="1">Uncharacterized protein</fullName>
    </submittedName>
</protein>